<organism evidence="3 4">
    <name type="scientific">Paenirhodobacter populi</name>
    <dbReference type="NCBI Taxonomy" id="2306993"/>
    <lineage>
        <taxon>Bacteria</taxon>
        <taxon>Pseudomonadati</taxon>
        <taxon>Pseudomonadota</taxon>
        <taxon>Alphaproteobacteria</taxon>
        <taxon>Rhodobacterales</taxon>
        <taxon>Rhodobacter group</taxon>
        <taxon>Paenirhodobacter</taxon>
    </lineage>
</organism>
<dbReference type="InterPro" id="IPR009057">
    <property type="entry name" value="Homeodomain-like_sf"/>
</dbReference>
<dbReference type="InterPro" id="IPR016032">
    <property type="entry name" value="Sig_transdc_resp-reg_C-effctor"/>
</dbReference>
<evidence type="ECO:0000313" key="3">
    <source>
        <dbReference type="EMBL" id="RWR25296.1"/>
    </source>
</evidence>
<protein>
    <recommendedName>
        <fullName evidence="2">Myb-like domain-containing protein</fullName>
    </recommendedName>
</protein>
<dbReference type="GO" id="GO:0003677">
    <property type="term" value="F:DNA binding"/>
    <property type="evidence" value="ECO:0007669"/>
    <property type="project" value="UniProtKB-KW"/>
</dbReference>
<dbReference type="InterPro" id="IPR036388">
    <property type="entry name" value="WH-like_DNA-bd_sf"/>
</dbReference>
<dbReference type="Pfam" id="PF13921">
    <property type="entry name" value="Myb_DNA-bind_6"/>
    <property type="match status" value="1"/>
</dbReference>
<dbReference type="SUPFAM" id="SSF46894">
    <property type="entry name" value="C-terminal effector domain of the bipartite response regulators"/>
    <property type="match status" value="1"/>
</dbReference>
<dbReference type="Gene3D" id="1.10.10.60">
    <property type="entry name" value="Homeodomain-like"/>
    <property type="match status" value="1"/>
</dbReference>
<keyword evidence="1" id="KW-0238">DNA-binding</keyword>
<reference evidence="3 4" key="2">
    <citation type="submission" date="2019-01" db="EMBL/GenBank/DDBJ databases">
        <authorList>
            <person name="Li Y."/>
        </authorList>
    </citation>
    <scope>NUCLEOTIDE SEQUENCE [LARGE SCALE GENOMIC DNA]</scope>
    <source>
        <strain evidence="3 4">07D10-4-3</strain>
    </source>
</reference>
<dbReference type="InterPro" id="IPR001005">
    <property type="entry name" value="SANT/Myb"/>
</dbReference>
<feature type="domain" description="Myb-like" evidence="2">
    <location>
        <begin position="173"/>
        <end position="214"/>
    </location>
</feature>
<dbReference type="Proteomes" id="UP000284451">
    <property type="component" value="Unassembled WGS sequence"/>
</dbReference>
<evidence type="ECO:0000259" key="2">
    <source>
        <dbReference type="PROSITE" id="PS50090"/>
    </source>
</evidence>
<dbReference type="PROSITE" id="PS50090">
    <property type="entry name" value="MYB_LIKE"/>
    <property type="match status" value="1"/>
</dbReference>
<evidence type="ECO:0000313" key="4">
    <source>
        <dbReference type="Proteomes" id="UP000284451"/>
    </source>
</evidence>
<dbReference type="GO" id="GO:0000160">
    <property type="term" value="P:phosphorelay signal transduction system"/>
    <property type="evidence" value="ECO:0007669"/>
    <property type="project" value="InterPro"/>
</dbReference>
<proteinExistence type="predicted"/>
<accession>A0A443JXT0</accession>
<comment type="caution">
    <text evidence="3">The sequence shown here is derived from an EMBL/GenBank/DDBJ whole genome shotgun (WGS) entry which is preliminary data.</text>
</comment>
<dbReference type="SUPFAM" id="SSF46689">
    <property type="entry name" value="Homeodomain-like"/>
    <property type="match status" value="1"/>
</dbReference>
<dbReference type="Gene3D" id="1.10.10.10">
    <property type="entry name" value="Winged helix-like DNA-binding domain superfamily/Winged helix DNA-binding domain"/>
    <property type="match status" value="1"/>
</dbReference>
<name>A0A443JXT0_9RHOB</name>
<dbReference type="AlphaFoldDB" id="A0A443JXT0"/>
<evidence type="ECO:0000256" key="1">
    <source>
        <dbReference type="ARBA" id="ARBA00023125"/>
    </source>
</evidence>
<reference evidence="3 4" key="1">
    <citation type="submission" date="2019-01" db="EMBL/GenBank/DDBJ databases">
        <title>Sinorhodobacter populi sp. nov. isolated from the symptomatic bark tissue of Populus euramericana canker.</title>
        <authorList>
            <person name="Xu G."/>
        </authorList>
    </citation>
    <scope>NUCLEOTIDE SEQUENCE [LARGE SCALE GENOMIC DNA]</scope>
    <source>
        <strain evidence="3 4">07D10-4-3</strain>
    </source>
</reference>
<gene>
    <name evidence="3" type="ORF">D2T29_22180</name>
</gene>
<dbReference type="SMART" id="SM00862">
    <property type="entry name" value="Trans_reg_C"/>
    <property type="match status" value="1"/>
</dbReference>
<dbReference type="EMBL" id="SAUY01000074">
    <property type="protein sequence ID" value="RWR25296.1"/>
    <property type="molecule type" value="Genomic_DNA"/>
</dbReference>
<dbReference type="InterPro" id="IPR001867">
    <property type="entry name" value="OmpR/PhoB-type_DNA-bd"/>
</dbReference>
<sequence>MGSPWSRRVLHAASKRLLLRPRRRGRGPETPMTIRSDIMALPPEDRLPAALAVIGDLTGEEDGMVTAYRGLGLTQSEARIAACLTKRAPGAVTPDAMSIAATGLSLEPTSLETVRVYLVRIRRKLAPAIRIINIHGEGYRIEGDFPKPVPSVPVQIPGNIRRQLTPRGRAGQPWTPDDDAALAEMRTAGSDWWAIADELERSERAVQDRWKVIGARPGGEM</sequence>
<dbReference type="GO" id="GO:0006355">
    <property type="term" value="P:regulation of DNA-templated transcription"/>
    <property type="evidence" value="ECO:0007669"/>
    <property type="project" value="InterPro"/>
</dbReference>